<evidence type="ECO:0000313" key="1">
    <source>
        <dbReference type="EMBL" id="CAB4324524.1"/>
    </source>
</evidence>
<sequence>MVIFTEDTKLRVQSGSTMALANRVTNRLRNASLPTK</sequence>
<protein>
    <submittedName>
        <fullName evidence="1">Unannotated protein</fullName>
    </submittedName>
</protein>
<name>A0A6J5YE89_9ZZZZ</name>
<reference evidence="1" key="1">
    <citation type="submission" date="2020-05" db="EMBL/GenBank/DDBJ databases">
        <authorList>
            <person name="Chiriac C."/>
            <person name="Salcher M."/>
            <person name="Ghai R."/>
            <person name="Kavagutti S V."/>
        </authorList>
    </citation>
    <scope>NUCLEOTIDE SEQUENCE</scope>
</reference>
<gene>
    <name evidence="1" type="ORF">UFOPK1392_02299</name>
</gene>
<organism evidence="1">
    <name type="scientific">freshwater metagenome</name>
    <dbReference type="NCBI Taxonomy" id="449393"/>
    <lineage>
        <taxon>unclassified sequences</taxon>
        <taxon>metagenomes</taxon>
        <taxon>ecological metagenomes</taxon>
    </lineage>
</organism>
<dbReference type="AlphaFoldDB" id="A0A6J5YE89"/>
<accession>A0A6J5YE89</accession>
<dbReference type="EMBL" id="CAEMXZ010000164">
    <property type="protein sequence ID" value="CAB4324524.1"/>
    <property type="molecule type" value="Genomic_DNA"/>
</dbReference>
<proteinExistence type="predicted"/>